<dbReference type="Gene3D" id="2.30.29.30">
    <property type="entry name" value="Pleckstrin-homology domain (PH domain)/Phosphotyrosine-binding domain (PTB)"/>
    <property type="match status" value="1"/>
</dbReference>
<organism evidence="2 3">
    <name type="scientific">Pagothenia borchgrevinki</name>
    <name type="common">Bald rockcod</name>
    <name type="synonym">Trematomus borchgrevinki</name>
    <dbReference type="NCBI Taxonomy" id="8213"/>
    <lineage>
        <taxon>Eukaryota</taxon>
        <taxon>Metazoa</taxon>
        <taxon>Chordata</taxon>
        <taxon>Craniata</taxon>
        <taxon>Vertebrata</taxon>
        <taxon>Euteleostomi</taxon>
        <taxon>Actinopterygii</taxon>
        <taxon>Neopterygii</taxon>
        <taxon>Teleostei</taxon>
        <taxon>Neoteleostei</taxon>
        <taxon>Acanthomorphata</taxon>
        <taxon>Eupercaria</taxon>
        <taxon>Perciformes</taxon>
        <taxon>Notothenioidei</taxon>
        <taxon>Nototheniidae</taxon>
        <taxon>Pagothenia</taxon>
    </lineage>
</organism>
<dbReference type="InterPro" id="IPR039664">
    <property type="entry name" value="GRB/APBB1IP"/>
</dbReference>
<dbReference type="Proteomes" id="UP001619887">
    <property type="component" value="Unassembled WGS sequence"/>
</dbReference>
<reference evidence="2 3" key="2">
    <citation type="journal article" date="2024" name="G3 (Bethesda)">
        <title>The genome of the cryopelagic Antarctic bald notothen, Trematomus borchgrevinki.</title>
        <authorList>
            <person name="Rayamajhi N."/>
            <person name="Rivera-Colon A.G."/>
            <person name="Minhas B.F."/>
            <person name="Cheng C.C."/>
            <person name="Catchen J.M."/>
        </authorList>
    </citation>
    <scope>NUCLEOTIDE SEQUENCE [LARGE SCALE GENOMIC DNA]</scope>
    <source>
        <strain evidence="2">AGRC-2024</strain>
    </source>
</reference>
<sequence length="111" mass="12605">MVFPLNITVLSLSQHPCIQKESDYIKFLCCDDQHTLLLWVNSIRIAKYGTTLYKNYQVAMKRAHPSASHKDSYNSQVNTRQAPPQTTNVEDYPHEAPPDFIPPAPPGHTQV</sequence>
<name>A0ABD2GM20_PAGBO</name>
<keyword evidence="3" id="KW-1185">Reference proteome</keyword>
<comment type="caution">
    <text evidence="2">The sequence shown here is derived from an EMBL/GenBank/DDBJ whole genome shotgun (WGS) entry which is preliminary data.</text>
</comment>
<dbReference type="PANTHER" id="PTHR11243">
    <property type="entry name" value="GROWTH FACTOR RECEPTOR-BOUND PROTEIN"/>
    <property type="match status" value="1"/>
</dbReference>
<feature type="region of interest" description="Disordered" evidence="1">
    <location>
        <begin position="64"/>
        <end position="111"/>
    </location>
</feature>
<proteinExistence type="predicted"/>
<evidence type="ECO:0000313" key="2">
    <source>
        <dbReference type="EMBL" id="KAL3054725.1"/>
    </source>
</evidence>
<dbReference type="PANTHER" id="PTHR11243:SF14">
    <property type="entry name" value="AMYLOID BETA A4 PRECURSOR PROTEIN-BINDING FAMILY B MEMBER 1-INTERACTING PROTEIN"/>
    <property type="match status" value="1"/>
</dbReference>
<dbReference type="InterPro" id="IPR011993">
    <property type="entry name" value="PH-like_dom_sf"/>
</dbReference>
<gene>
    <name evidence="2" type="ORF">OYC64_017623</name>
</gene>
<evidence type="ECO:0000313" key="3">
    <source>
        <dbReference type="Proteomes" id="UP001619887"/>
    </source>
</evidence>
<evidence type="ECO:0008006" key="4">
    <source>
        <dbReference type="Google" id="ProtNLM"/>
    </source>
</evidence>
<feature type="compositionally biased region" description="Pro residues" evidence="1">
    <location>
        <begin position="99"/>
        <end position="111"/>
    </location>
</feature>
<reference evidence="2 3" key="1">
    <citation type="journal article" date="2022" name="G3 (Bethesda)">
        <title>Evaluating Illumina-, Nanopore-, and PacBio-based genome assembly strategies with the bald notothen, Trematomus borchgrevinki.</title>
        <authorList>
            <person name="Rayamajhi N."/>
            <person name="Cheng C.C."/>
            <person name="Catchen J.M."/>
        </authorList>
    </citation>
    <scope>NUCLEOTIDE SEQUENCE [LARGE SCALE GENOMIC DNA]</scope>
    <source>
        <strain evidence="2">AGRC-2024</strain>
    </source>
</reference>
<protein>
    <recommendedName>
        <fullName evidence="4">PH domain-containing protein</fullName>
    </recommendedName>
</protein>
<dbReference type="AlphaFoldDB" id="A0ABD2GM20"/>
<feature type="compositionally biased region" description="Polar residues" evidence="1">
    <location>
        <begin position="73"/>
        <end position="89"/>
    </location>
</feature>
<evidence type="ECO:0000256" key="1">
    <source>
        <dbReference type="SAM" id="MobiDB-lite"/>
    </source>
</evidence>
<accession>A0ABD2GM20</accession>
<dbReference type="EMBL" id="JBIYXZ010002077">
    <property type="protein sequence ID" value="KAL3054725.1"/>
    <property type="molecule type" value="Genomic_DNA"/>
</dbReference>